<feature type="region of interest" description="Disordered" evidence="1">
    <location>
        <begin position="81"/>
        <end position="136"/>
    </location>
</feature>
<reference evidence="3 4" key="1">
    <citation type="submission" date="2018-06" db="EMBL/GenBank/DDBJ databases">
        <title>Genomic Encyclopedia of Archaeal and Bacterial Type Strains, Phase II (KMG-II): from individual species to whole genera.</title>
        <authorList>
            <person name="Goeker M."/>
        </authorList>
    </citation>
    <scope>NUCLEOTIDE SEQUENCE [LARGE SCALE GENOMIC DNA]</scope>
    <source>
        <strain evidence="3 4">DSM 23857</strain>
    </source>
</reference>
<dbReference type="AlphaFoldDB" id="A0A327Q703"/>
<feature type="compositionally biased region" description="Basic and acidic residues" evidence="1">
    <location>
        <begin position="114"/>
        <end position="136"/>
    </location>
</feature>
<dbReference type="Proteomes" id="UP000249547">
    <property type="component" value="Unassembled WGS sequence"/>
</dbReference>
<feature type="region of interest" description="Disordered" evidence="1">
    <location>
        <begin position="18"/>
        <end position="62"/>
    </location>
</feature>
<accession>A0A327Q703</accession>
<organism evidence="3 4">
    <name type="scientific">Chitinophaga skermanii</name>
    <dbReference type="NCBI Taxonomy" id="331697"/>
    <lineage>
        <taxon>Bacteria</taxon>
        <taxon>Pseudomonadati</taxon>
        <taxon>Bacteroidota</taxon>
        <taxon>Chitinophagia</taxon>
        <taxon>Chitinophagales</taxon>
        <taxon>Chitinophagaceae</taxon>
        <taxon>Chitinophaga</taxon>
    </lineage>
</organism>
<feature type="compositionally biased region" description="Basic and acidic residues" evidence="1">
    <location>
        <begin position="26"/>
        <end position="62"/>
    </location>
</feature>
<keyword evidence="4" id="KW-1185">Reference proteome</keyword>
<proteinExistence type="predicted"/>
<gene>
    <name evidence="3" type="ORF">LX64_04307</name>
</gene>
<feature type="compositionally biased region" description="Basic and acidic residues" evidence="1">
    <location>
        <begin position="84"/>
        <end position="105"/>
    </location>
</feature>
<name>A0A327Q703_9BACT</name>
<evidence type="ECO:0000256" key="2">
    <source>
        <dbReference type="SAM" id="SignalP"/>
    </source>
</evidence>
<evidence type="ECO:0000313" key="3">
    <source>
        <dbReference type="EMBL" id="RAI99754.1"/>
    </source>
</evidence>
<evidence type="ECO:0000256" key="1">
    <source>
        <dbReference type="SAM" id="MobiDB-lite"/>
    </source>
</evidence>
<dbReference type="EMBL" id="QLLL01000009">
    <property type="protein sequence ID" value="RAI99754.1"/>
    <property type="molecule type" value="Genomic_DNA"/>
</dbReference>
<sequence length="136" mass="15375">MKRILLLIAAMASLQLVHAQTAPKQAPKDQQEAPKKDKKKKDGDEHRTLKKEWEGLGLNDEQKSKLAGINKSYHDGVSAVEKNAALDDNAKKKQIKQLKDTRKQQVDAVLTPEQRTKLAQEKGDKKEEKKDKKTKP</sequence>
<evidence type="ECO:0008006" key="5">
    <source>
        <dbReference type="Google" id="ProtNLM"/>
    </source>
</evidence>
<dbReference type="RefSeq" id="WP_111599714.1">
    <property type="nucleotide sequence ID" value="NZ_QLLL01000009.1"/>
</dbReference>
<comment type="caution">
    <text evidence="3">The sequence shown here is derived from an EMBL/GenBank/DDBJ whole genome shotgun (WGS) entry which is preliminary data.</text>
</comment>
<evidence type="ECO:0000313" key="4">
    <source>
        <dbReference type="Proteomes" id="UP000249547"/>
    </source>
</evidence>
<feature type="chain" id="PRO_5016338528" description="LTXXQ motif family protein" evidence="2">
    <location>
        <begin position="20"/>
        <end position="136"/>
    </location>
</feature>
<keyword evidence="2" id="KW-0732">Signal</keyword>
<protein>
    <recommendedName>
        <fullName evidence="5">LTXXQ motif family protein</fullName>
    </recommendedName>
</protein>
<feature type="signal peptide" evidence="2">
    <location>
        <begin position="1"/>
        <end position="19"/>
    </location>
</feature>